<dbReference type="STRING" id="50718.SU60_11060"/>
<evidence type="ECO:0008006" key="3">
    <source>
        <dbReference type="Google" id="ProtNLM"/>
    </source>
</evidence>
<keyword evidence="2" id="KW-1185">Reference proteome</keyword>
<comment type="caution">
    <text evidence="1">The sequence shown here is derived from an EMBL/GenBank/DDBJ whole genome shotgun (WGS) entry which is preliminary data.</text>
</comment>
<dbReference type="InterPro" id="IPR047729">
    <property type="entry name" value="Sce7726-like"/>
</dbReference>
<evidence type="ECO:0000313" key="2">
    <source>
        <dbReference type="Proteomes" id="UP000031977"/>
    </source>
</evidence>
<dbReference type="NCBIfam" id="NF033832">
    <property type="entry name" value="sce7726_fam"/>
    <property type="match status" value="1"/>
</dbReference>
<organism evidence="1 2">
    <name type="scientific">Vibrio mytili</name>
    <dbReference type="NCBI Taxonomy" id="50718"/>
    <lineage>
        <taxon>Bacteria</taxon>
        <taxon>Pseudomonadati</taxon>
        <taxon>Pseudomonadota</taxon>
        <taxon>Gammaproteobacteria</taxon>
        <taxon>Vibrionales</taxon>
        <taxon>Vibrionaceae</taxon>
        <taxon>Vibrio</taxon>
    </lineage>
</organism>
<dbReference type="AlphaFoldDB" id="A0A0C3E8W1"/>
<dbReference type="RefSeq" id="WP_041155559.1">
    <property type="nucleotide sequence ID" value="NZ_CBCRVP010000014.1"/>
</dbReference>
<dbReference type="OrthoDB" id="5020258at2"/>
<dbReference type="EMBL" id="JXOK01000038">
    <property type="protein sequence ID" value="KIN10853.1"/>
    <property type="molecule type" value="Genomic_DNA"/>
</dbReference>
<evidence type="ECO:0000313" key="1">
    <source>
        <dbReference type="EMBL" id="KIN10853.1"/>
    </source>
</evidence>
<accession>A0A0C3E8W1</accession>
<sequence length="296" mass="33952">MRIKDAARLFSSGYLKALAQGDREFLYNVYTELELEKSSIKTVRDLYESVYQQLSRSYRYEYFYKNTIVNKQLLGRHSPRTTVMLSEFRVGRNIADCVMLNGVSTCYEIKTEYDSLDRLSEQLNSYSSLFDKVYVVCDEKHLAKVLDVTPIEVGVILLTHKSTLSTKRKATDLSQQSVDKDLLIKSLRMEEYKRLVELIQGDAPKVSNIKMFSECSKIISETPSSILRKSFRTVLKHFRRNDADFLNSLPNSLKNAGVSYSLSNKMQIKLVDALDDNLCKDIECTTQFSGENSLSL</sequence>
<reference evidence="1 2" key="1">
    <citation type="submission" date="2015-01" db="EMBL/GenBank/DDBJ databases">
        <title>Draft genome of Vibrio mytili type strain CAIM 528.</title>
        <authorList>
            <person name="Gonzalez-Castillo A."/>
            <person name="Gomez-Gil B."/>
            <person name="Enciso-Ibarra J."/>
        </authorList>
    </citation>
    <scope>NUCLEOTIDE SEQUENCE [LARGE SCALE GENOMIC DNA]</scope>
    <source>
        <strain evidence="1 2">CAIM 528</strain>
    </source>
</reference>
<dbReference type="Proteomes" id="UP000031977">
    <property type="component" value="Unassembled WGS sequence"/>
</dbReference>
<protein>
    <recommendedName>
        <fullName evidence="3">Sce7726 family protein</fullName>
    </recommendedName>
</protein>
<name>A0A0C3E8W1_9VIBR</name>
<proteinExistence type="predicted"/>
<gene>
    <name evidence="1" type="ORF">SU60_11060</name>
</gene>